<dbReference type="Pfam" id="PF13837">
    <property type="entry name" value="Myb_DNA-bind_4"/>
    <property type="match status" value="1"/>
</dbReference>
<keyword evidence="3" id="KW-1185">Reference proteome</keyword>
<dbReference type="EMBL" id="BAABUJ010000037">
    <property type="protein sequence ID" value="GAA5804716.1"/>
    <property type="molecule type" value="Genomic_DNA"/>
</dbReference>
<evidence type="ECO:0000313" key="2">
    <source>
        <dbReference type="EMBL" id="GAA5804716.1"/>
    </source>
</evidence>
<proteinExistence type="predicted"/>
<dbReference type="Proteomes" id="UP001476247">
    <property type="component" value="Unassembled WGS sequence"/>
</dbReference>
<evidence type="ECO:0000259" key="1">
    <source>
        <dbReference type="Pfam" id="PF13837"/>
    </source>
</evidence>
<organism evidence="2 3">
    <name type="scientific">Helicostylum pulchrum</name>
    <dbReference type="NCBI Taxonomy" id="562976"/>
    <lineage>
        <taxon>Eukaryota</taxon>
        <taxon>Fungi</taxon>
        <taxon>Fungi incertae sedis</taxon>
        <taxon>Mucoromycota</taxon>
        <taxon>Mucoromycotina</taxon>
        <taxon>Mucoromycetes</taxon>
        <taxon>Mucorales</taxon>
        <taxon>Mucorineae</taxon>
        <taxon>Mucoraceae</taxon>
        <taxon>Helicostylum</taxon>
    </lineage>
</organism>
<accession>A0ABP9YCM0</accession>
<gene>
    <name evidence="2" type="ORF">HPULCUR_010219</name>
</gene>
<dbReference type="Gene3D" id="1.10.10.60">
    <property type="entry name" value="Homeodomain-like"/>
    <property type="match status" value="1"/>
</dbReference>
<name>A0ABP9YCM0_9FUNG</name>
<reference evidence="2 3" key="1">
    <citation type="submission" date="2024-04" db="EMBL/GenBank/DDBJ databases">
        <title>genome sequences of Mucor flavus KT1a and Helicostylum pulchrum KT1b strains isolation_sourced from the surface of a dry-aged beef.</title>
        <authorList>
            <person name="Toyotome T."/>
            <person name="Hosono M."/>
            <person name="Torimaru M."/>
            <person name="Fukuda K."/>
            <person name="Mikami N."/>
        </authorList>
    </citation>
    <scope>NUCLEOTIDE SEQUENCE [LARGE SCALE GENOMIC DNA]</scope>
    <source>
        <strain evidence="2 3">KT1b</strain>
    </source>
</reference>
<evidence type="ECO:0000313" key="3">
    <source>
        <dbReference type="Proteomes" id="UP001476247"/>
    </source>
</evidence>
<comment type="caution">
    <text evidence="2">The sequence shown here is derived from an EMBL/GenBank/DDBJ whole genome shotgun (WGS) entry which is preliminary data.</text>
</comment>
<dbReference type="InterPro" id="IPR044822">
    <property type="entry name" value="Myb_DNA-bind_4"/>
</dbReference>
<sequence length="193" mass="21896">MKLSRQDNSVGTPRFRGLGWSPEETLLLIETYGKYFDEMNASTSQDDRTAKFDLLAAEFHRLNVGRTPRYDQQSKTKWANLLQDFKRDYAARHSIVQATPAPSVIYDKIYDIVKHLPSFFHLSHILPSLTTALLSQLCISLDEHASSVIRGIVKAMIELPLQAIKVKTSIGEYKLTTTFFHPILSSILSNPDK</sequence>
<feature type="domain" description="Myb/SANT-like DNA-binding" evidence="1">
    <location>
        <begin position="20"/>
        <end position="87"/>
    </location>
</feature>
<protein>
    <recommendedName>
        <fullName evidence="1">Myb/SANT-like DNA-binding domain-containing protein</fullName>
    </recommendedName>
</protein>